<dbReference type="PANTHER" id="PTHR10953:SF4">
    <property type="entry name" value="UBIQUITIN-ACTIVATING ENZYME E1 C-TERMINAL DOMAIN-CONTAINING PROTEIN"/>
    <property type="match status" value="1"/>
</dbReference>
<keyword evidence="7 11" id="KW-0833">Ubl conjugation pathway</keyword>
<dbReference type="InterPro" id="IPR033127">
    <property type="entry name" value="UBQ-activ_enz_E1_Cys_AS"/>
</dbReference>
<dbReference type="GO" id="GO:0004839">
    <property type="term" value="F:ubiquitin activating enzyme activity"/>
    <property type="evidence" value="ECO:0007669"/>
    <property type="project" value="UniProtKB-EC"/>
</dbReference>
<comment type="pathway">
    <text evidence="2">Protein modification; protein ubiquitination.</text>
</comment>
<keyword evidence="5 11" id="KW-0436">Ligase</keyword>
<evidence type="ECO:0000256" key="10">
    <source>
        <dbReference type="PROSITE-ProRule" id="PRU10132"/>
    </source>
</evidence>
<dbReference type="AlphaFoldDB" id="A0A8J5JS23"/>
<evidence type="ECO:0000313" key="14">
    <source>
        <dbReference type="Proteomes" id="UP000747542"/>
    </source>
</evidence>
<evidence type="ECO:0000259" key="12">
    <source>
        <dbReference type="SMART" id="SM00985"/>
    </source>
</evidence>
<accession>A0A8J5JS23</accession>
<comment type="catalytic activity">
    <reaction evidence="1">
        <text>ATP + ubiquitin + [E1 ubiquitin-activating enzyme]-L-cysteine = AMP + diphosphate + S-ubiquitinyl-[E1 ubiquitin-activating enzyme]-L-cysteine.</text>
        <dbReference type="EC" id="6.2.1.45"/>
    </reaction>
</comment>
<dbReference type="CDD" id="cd01490">
    <property type="entry name" value="Ube1_repeat2"/>
    <property type="match status" value="1"/>
</dbReference>
<keyword evidence="6 11" id="KW-0547">Nucleotide-binding</keyword>
<dbReference type="Gene3D" id="3.50.50.80">
    <property type="entry name" value="Ubiquitin-activating enzyme E1, inactive adenylation domain, subdomain 1"/>
    <property type="match status" value="1"/>
</dbReference>
<dbReference type="GO" id="GO:0005524">
    <property type="term" value="F:ATP binding"/>
    <property type="evidence" value="ECO:0007669"/>
    <property type="project" value="UniProtKB-KW"/>
</dbReference>
<dbReference type="InterPro" id="IPR038252">
    <property type="entry name" value="UBA_E1_C_sf"/>
</dbReference>
<evidence type="ECO:0000256" key="9">
    <source>
        <dbReference type="ARBA" id="ARBA00030371"/>
    </source>
</evidence>
<evidence type="ECO:0000313" key="13">
    <source>
        <dbReference type="EMBL" id="KAG7161411.1"/>
    </source>
</evidence>
<dbReference type="Gene3D" id="3.10.290.60">
    <property type="entry name" value="Ubiquitin-activating enzyme E1, UFD domain"/>
    <property type="match status" value="1"/>
</dbReference>
<dbReference type="SUPFAM" id="SSF69572">
    <property type="entry name" value="Activating enzymes of the ubiquitin-like proteins"/>
    <property type="match status" value="2"/>
</dbReference>
<feature type="domain" description="Ubiquitin-activating enzyme E1 C-terminal" evidence="12">
    <location>
        <begin position="898"/>
        <end position="1041"/>
    </location>
</feature>
<dbReference type="GO" id="GO:0019948">
    <property type="term" value="F:SUMO activating enzyme activity"/>
    <property type="evidence" value="ECO:0007669"/>
    <property type="project" value="TreeGrafter"/>
</dbReference>
<feature type="active site" description="Glycyl thioester intermediate" evidence="10">
    <location>
        <position position="613"/>
    </location>
</feature>
<dbReference type="InterPro" id="IPR045886">
    <property type="entry name" value="ThiF/MoeB/HesA"/>
</dbReference>
<dbReference type="InterPro" id="IPR000594">
    <property type="entry name" value="ThiF_NAD_FAD-bd"/>
</dbReference>
<dbReference type="Gene3D" id="1.10.10.2660">
    <property type="entry name" value="Ubiquitin-activating enzyme E1, SCCH domain"/>
    <property type="match status" value="1"/>
</dbReference>
<dbReference type="UniPathway" id="UPA00143"/>
<evidence type="ECO:0000256" key="8">
    <source>
        <dbReference type="ARBA" id="ARBA00022840"/>
    </source>
</evidence>
<dbReference type="CDD" id="cd01491">
    <property type="entry name" value="Ube1_repeat1"/>
    <property type="match status" value="1"/>
</dbReference>
<dbReference type="GO" id="GO:0016925">
    <property type="term" value="P:protein sumoylation"/>
    <property type="evidence" value="ECO:0007669"/>
    <property type="project" value="TreeGrafter"/>
</dbReference>
<dbReference type="InterPro" id="IPR042063">
    <property type="entry name" value="Ubi_acti_E1_SCCH"/>
</dbReference>
<protein>
    <recommendedName>
        <fullName evidence="4">E1 ubiquitin-activating enzyme</fullName>
        <ecNumber evidence="4">6.2.1.45</ecNumber>
    </recommendedName>
    <alternativeName>
        <fullName evidence="9">Ubiquitin-activating enzyme E1</fullName>
    </alternativeName>
</protein>
<dbReference type="PRINTS" id="PR01849">
    <property type="entry name" value="UBIQUITINACT"/>
</dbReference>
<name>A0A8J5JS23_HOMAM</name>
<proteinExistence type="inferred from homology"/>
<dbReference type="FunFam" id="2.40.30.180:FF:000001">
    <property type="entry name" value="ubiquitin-like modifier-activating enzyme 1"/>
    <property type="match status" value="1"/>
</dbReference>
<evidence type="ECO:0000256" key="3">
    <source>
        <dbReference type="ARBA" id="ARBA00005673"/>
    </source>
</evidence>
<dbReference type="Gene3D" id="2.40.30.180">
    <property type="entry name" value="Ubiquitin-activating enzyme E1, FCCH domain"/>
    <property type="match status" value="1"/>
</dbReference>
<dbReference type="InterPro" id="IPR035985">
    <property type="entry name" value="Ubiquitin-activating_enz"/>
</dbReference>
<dbReference type="Pfam" id="PF09358">
    <property type="entry name" value="E1_UFD"/>
    <property type="match status" value="1"/>
</dbReference>
<dbReference type="NCBIfam" id="TIGR01408">
    <property type="entry name" value="Ube1"/>
    <property type="match status" value="1"/>
</dbReference>
<dbReference type="Pfam" id="PF10585">
    <property type="entry name" value="UBA_E1_SCCH"/>
    <property type="match status" value="1"/>
</dbReference>
<dbReference type="PROSITE" id="PS00865">
    <property type="entry name" value="UBIQUITIN_ACTIVAT_2"/>
    <property type="match status" value="1"/>
</dbReference>
<comment type="similarity">
    <text evidence="3 11">Belongs to the ubiquitin-activating E1 family.</text>
</comment>
<evidence type="ECO:0000256" key="11">
    <source>
        <dbReference type="RuleBase" id="RU000519"/>
    </source>
</evidence>
<evidence type="ECO:0000256" key="2">
    <source>
        <dbReference type="ARBA" id="ARBA00004906"/>
    </source>
</evidence>
<dbReference type="InterPro" id="IPR042302">
    <property type="entry name" value="E1_FCCH_sf"/>
</dbReference>
<organism evidence="13 14">
    <name type="scientific">Homarus americanus</name>
    <name type="common">American lobster</name>
    <dbReference type="NCBI Taxonomy" id="6706"/>
    <lineage>
        <taxon>Eukaryota</taxon>
        <taxon>Metazoa</taxon>
        <taxon>Ecdysozoa</taxon>
        <taxon>Arthropoda</taxon>
        <taxon>Crustacea</taxon>
        <taxon>Multicrustacea</taxon>
        <taxon>Malacostraca</taxon>
        <taxon>Eumalacostraca</taxon>
        <taxon>Eucarida</taxon>
        <taxon>Decapoda</taxon>
        <taxon>Pleocyemata</taxon>
        <taxon>Astacidea</taxon>
        <taxon>Nephropoidea</taxon>
        <taxon>Nephropidae</taxon>
        <taxon>Homarus</taxon>
    </lineage>
</organism>
<dbReference type="Pfam" id="PF00899">
    <property type="entry name" value="ThiF"/>
    <property type="match status" value="2"/>
</dbReference>
<dbReference type="FunFam" id="3.40.50.720:FF:000015">
    <property type="entry name" value="Ubiquitin-activating enzyme E1 1"/>
    <property type="match status" value="1"/>
</dbReference>
<dbReference type="InterPro" id="IPR042449">
    <property type="entry name" value="Ub-E1_IAD_1"/>
</dbReference>
<dbReference type="EC" id="6.2.1.45" evidence="4"/>
<dbReference type="InterPro" id="IPR018074">
    <property type="entry name" value="UBQ-activ_enz_E1_CS"/>
</dbReference>
<sequence length="1047" mass="117172">MITALYKSCSCHTSGKPLPRIDSGGELDETLYSRQLYVLGQEAAYKMAASDILISGLGGLGVEIAKNVILSGVKSVTLHDTKKTTLHDLSSQFFLGREDLGKNRAESCCGRLAELNPYVTVTNTTRPLTRDLLQGINILVLTGDGRLLTPVINSSNPVSSLCRELNVALVDASTRGLFGQVFCDFGDNFLVVDPDGKEPLTLNVEGITREEEGVVTFPDKTFHWLQDGDFVTFSGIRGMTELNLSKSHKIKVHSPSSFSIGDTRDLPEYEGGGTARQVKLGKTMTFKSLKESLEDPTIICPDFAKEEEVEQVHVAFLALHQYVTVNGVLPRPWNDQDATEFLQMFYEFNETRRAKVENINEELLRIFAYTASGELTPMNAVIGSIAAQEVMKACSGKFTPLFQWLYFDARECLPEDFSELLLGGADPRGDRYDAQVAIFGRNFQDKLGKLKYFIVGAGAIGCELLKNFAMLGVGAGEGGSITVTDMDIIEKSNLNRQFLFRPWDIKKPKSDTAAAAVVNMNPDVHITAHQVRVGPETEHVYSSTFYESLHGVANALDNVEARRYMDRCCWQYQRPLLESGTLGTNGSVQVVVPHLTERYTLFQAPSDKSIPVCTLRNFPNAIEHTLQWARDMFEGEFWHAPQTAKQYITGAMKMEDILKMPNHQGVESINTLKNALADHLPKSYVDCVSWARQSWQNQFHDQILDLLQDFPPDLKTSNGGPFWSGSKRCPHYLVFDAENKLHLDYIHATANLKAEVYGIQQERDRTKTKEIVSCVTVAPFVPKHKVEPTVEVMSYHMESVCLSELSDSIPSPESVAGLSIMPLSFEKDDDANFHIDFIVAASNLRAGNYDIQPADRQKSKRIAGRIIPAIVTSTALVSGLVTLELLKVTQDHRDIIRYKNSEFNLGLCRFCLSEPEAAPTNIYNGVTWTLWDRFEVEGDITLEEFFTYFKDHHQLEVTMVSCGNHTIHSFMIPRKERARRRTMKISDILVDVMKEAKTKQSEGQIVPDEAQGGEEPWISPVLMLDICAIDREGEDVDVPHVRYVVRK</sequence>
<evidence type="ECO:0000256" key="5">
    <source>
        <dbReference type="ARBA" id="ARBA00022598"/>
    </source>
</evidence>
<gene>
    <name evidence="13" type="primary">Uba1-L2</name>
    <name evidence="13" type="ORF">Hamer_G014050</name>
</gene>
<dbReference type="Gene3D" id="3.40.50.12550">
    <property type="entry name" value="Ubiquitin-activating enzyme E1, inactive adenylation domain, subdomain 2"/>
    <property type="match status" value="1"/>
</dbReference>
<dbReference type="PROSITE" id="PS00536">
    <property type="entry name" value="UBIQUITIN_ACTIVAT_1"/>
    <property type="match status" value="1"/>
</dbReference>
<dbReference type="Proteomes" id="UP000747542">
    <property type="component" value="Unassembled WGS sequence"/>
</dbReference>
<dbReference type="EMBL" id="JAHLQT010029499">
    <property type="protein sequence ID" value="KAG7161411.1"/>
    <property type="molecule type" value="Genomic_DNA"/>
</dbReference>
<evidence type="ECO:0000256" key="1">
    <source>
        <dbReference type="ARBA" id="ARBA00000488"/>
    </source>
</evidence>
<dbReference type="Gene3D" id="3.40.50.720">
    <property type="entry name" value="NAD(P)-binding Rossmann-like Domain"/>
    <property type="match status" value="1"/>
</dbReference>
<dbReference type="PANTHER" id="PTHR10953">
    <property type="entry name" value="UBIQUITIN-ACTIVATING ENZYME E1"/>
    <property type="match status" value="1"/>
</dbReference>
<dbReference type="InterPro" id="IPR000011">
    <property type="entry name" value="UBQ/SUMO-activ_enz_E1-like"/>
</dbReference>
<keyword evidence="14" id="KW-1185">Reference proteome</keyword>
<dbReference type="GO" id="GO:0005737">
    <property type="term" value="C:cytoplasm"/>
    <property type="evidence" value="ECO:0007669"/>
    <property type="project" value="TreeGrafter"/>
</dbReference>
<dbReference type="FunFam" id="3.50.50.80:FF:000001">
    <property type="entry name" value="ubiquitin-like modifier-activating enzyme 1"/>
    <property type="match status" value="1"/>
</dbReference>
<keyword evidence="8 11" id="KW-0067">ATP-binding</keyword>
<dbReference type="GO" id="GO:0031510">
    <property type="term" value="C:SUMO activating enzyme complex"/>
    <property type="evidence" value="ECO:0007669"/>
    <property type="project" value="TreeGrafter"/>
</dbReference>
<dbReference type="FunFam" id="1.10.10.2660:FF:000001">
    <property type="entry name" value="Ubiquitin-activating enzyme E1 1"/>
    <property type="match status" value="1"/>
</dbReference>
<evidence type="ECO:0000256" key="6">
    <source>
        <dbReference type="ARBA" id="ARBA00022741"/>
    </source>
</evidence>
<comment type="caution">
    <text evidence="13">The sequence shown here is derived from an EMBL/GenBank/DDBJ whole genome shotgun (WGS) entry which is preliminary data.</text>
</comment>
<dbReference type="InterPro" id="IPR018075">
    <property type="entry name" value="UBQ-activ_enz_E1"/>
</dbReference>
<dbReference type="InterPro" id="IPR019572">
    <property type="entry name" value="UBA_E1_SCCH"/>
</dbReference>
<dbReference type="InterPro" id="IPR018965">
    <property type="entry name" value="Ub-activating_enz_E1_C"/>
</dbReference>
<dbReference type="SMART" id="SM00985">
    <property type="entry name" value="UBA_e1_C"/>
    <property type="match status" value="1"/>
</dbReference>
<evidence type="ECO:0000256" key="4">
    <source>
        <dbReference type="ARBA" id="ARBA00012990"/>
    </source>
</evidence>
<evidence type="ECO:0000256" key="7">
    <source>
        <dbReference type="ARBA" id="ARBA00022786"/>
    </source>
</evidence>
<reference evidence="13" key="1">
    <citation type="journal article" date="2021" name="Sci. Adv.">
        <title>The American lobster genome reveals insights on longevity, neural, and immune adaptations.</title>
        <authorList>
            <person name="Polinski J.M."/>
            <person name="Zimin A.V."/>
            <person name="Clark K.F."/>
            <person name="Kohn A.B."/>
            <person name="Sadowski N."/>
            <person name="Timp W."/>
            <person name="Ptitsyn A."/>
            <person name="Khanna P."/>
            <person name="Romanova D.Y."/>
            <person name="Williams P."/>
            <person name="Greenwood S.J."/>
            <person name="Moroz L.L."/>
            <person name="Walt D.R."/>
            <person name="Bodnar A.G."/>
        </authorList>
    </citation>
    <scope>NUCLEOTIDE SEQUENCE</scope>
    <source>
        <strain evidence="13">GMGI-L3</strain>
    </source>
</reference>